<dbReference type="AlphaFoldDB" id="A0A392NDS8"/>
<feature type="non-terminal residue" evidence="2">
    <location>
        <position position="113"/>
    </location>
</feature>
<dbReference type="Proteomes" id="UP000265520">
    <property type="component" value="Unassembled WGS sequence"/>
</dbReference>
<feature type="compositionally biased region" description="Polar residues" evidence="1">
    <location>
        <begin position="94"/>
        <end position="113"/>
    </location>
</feature>
<feature type="region of interest" description="Disordered" evidence="1">
    <location>
        <begin position="92"/>
        <end position="113"/>
    </location>
</feature>
<organism evidence="2 3">
    <name type="scientific">Trifolium medium</name>
    <dbReference type="NCBI Taxonomy" id="97028"/>
    <lineage>
        <taxon>Eukaryota</taxon>
        <taxon>Viridiplantae</taxon>
        <taxon>Streptophyta</taxon>
        <taxon>Embryophyta</taxon>
        <taxon>Tracheophyta</taxon>
        <taxon>Spermatophyta</taxon>
        <taxon>Magnoliopsida</taxon>
        <taxon>eudicotyledons</taxon>
        <taxon>Gunneridae</taxon>
        <taxon>Pentapetalae</taxon>
        <taxon>rosids</taxon>
        <taxon>fabids</taxon>
        <taxon>Fabales</taxon>
        <taxon>Fabaceae</taxon>
        <taxon>Papilionoideae</taxon>
        <taxon>50 kb inversion clade</taxon>
        <taxon>NPAAA clade</taxon>
        <taxon>Hologalegina</taxon>
        <taxon>IRL clade</taxon>
        <taxon>Trifolieae</taxon>
        <taxon>Trifolium</taxon>
    </lineage>
</organism>
<gene>
    <name evidence="2" type="ORF">A2U01_0018879</name>
</gene>
<accession>A0A392NDS8</accession>
<reference evidence="2 3" key="1">
    <citation type="journal article" date="2018" name="Front. Plant Sci.">
        <title>Red Clover (Trifolium pratense) and Zigzag Clover (T. medium) - A Picture of Genomic Similarities and Differences.</title>
        <authorList>
            <person name="Dluhosova J."/>
            <person name="Istvanek J."/>
            <person name="Nedelnik J."/>
            <person name="Repkova J."/>
        </authorList>
    </citation>
    <scope>NUCLEOTIDE SEQUENCE [LARGE SCALE GENOMIC DNA]</scope>
    <source>
        <strain evidence="3">cv. 10/8</strain>
        <tissue evidence="2">Leaf</tissue>
    </source>
</reference>
<sequence>MTSEAVPSTSFPTETDIRSRKRRLAFHHSGHFPSMNLEPEFALQSKKESVNGNATLDVLCDDQFYNDIDLDELEAQATSILKRKLDLSIPKQDINPQSHEPNLDVSMSPSFDL</sequence>
<dbReference type="EMBL" id="LXQA010036149">
    <property type="protein sequence ID" value="MCH97882.1"/>
    <property type="molecule type" value="Genomic_DNA"/>
</dbReference>
<comment type="caution">
    <text evidence="2">The sequence shown here is derived from an EMBL/GenBank/DDBJ whole genome shotgun (WGS) entry which is preliminary data.</text>
</comment>
<evidence type="ECO:0000313" key="3">
    <source>
        <dbReference type="Proteomes" id="UP000265520"/>
    </source>
</evidence>
<keyword evidence="3" id="KW-1185">Reference proteome</keyword>
<proteinExistence type="predicted"/>
<name>A0A392NDS8_9FABA</name>
<protein>
    <submittedName>
        <fullName evidence="2">Fanconi anemia group M protein-like</fullName>
    </submittedName>
</protein>
<evidence type="ECO:0000256" key="1">
    <source>
        <dbReference type="SAM" id="MobiDB-lite"/>
    </source>
</evidence>
<evidence type="ECO:0000313" key="2">
    <source>
        <dbReference type="EMBL" id="MCH97882.1"/>
    </source>
</evidence>